<dbReference type="PANTHER" id="PTHR13759">
    <property type="entry name" value="TWINFILIN"/>
    <property type="match status" value="1"/>
</dbReference>
<keyword evidence="6" id="KW-0206">Cytoskeleton</keyword>
<dbReference type="InterPro" id="IPR002108">
    <property type="entry name" value="ADF-H"/>
</dbReference>
<evidence type="ECO:0000256" key="4">
    <source>
        <dbReference type="ARBA" id="ARBA00022737"/>
    </source>
</evidence>
<dbReference type="SMART" id="SM00102">
    <property type="entry name" value="ADF"/>
    <property type="match status" value="1"/>
</dbReference>
<evidence type="ECO:0000313" key="10">
    <source>
        <dbReference type="EMBL" id="CDP38516.1"/>
    </source>
</evidence>
<dbReference type="SUPFAM" id="SSF55753">
    <property type="entry name" value="Actin depolymerizing proteins"/>
    <property type="match status" value="2"/>
</dbReference>
<dbReference type="CDD" id="cd11285">
    <property type="entry name" value="ADF_Twf-N_like"/>
    <property type="match status" value="1"/>
</dbReference>
<evidence type="ECO:0000256" key="2">
    <source>
        <dbReference type="ARBA" id="ARBA00009557"/>
    </source>
</evidence>
<evidence type="ECO:0000256" key="7">
    <source>
        <dbReference type="ARBA" id="ARBA00038532"/>
    </source>
</evidence>
<dbReference type="PANTHER" id="PTHR13759:SF1">
    <property type="entry name" value="TWINFILIN"/>
    <property type="match status" value="1"/>
</dbReference>
<dbReference type="Gene3D" id="3.40.20.10">
    <property type="entry name" value="Severin"/>
    <property type="match status" value="2"/>
</dbReference>
<reference evidence="10" key="1">
    <citation type="submission" date="2014-02" db="EMBL/GenBank/DDBJ databases">
        <authorList>
            <person name="Genoscope - CEA"/>
        </authorList>
    </citation>
    <scope>NUCLEOTIDE SEQUENCE</scope>
    <source>
        <strain evidence="10">LS3</strain>
    </source>
</reference>
<dbReference type="PROSITE" id="PS51263">
    <property type="entry name" value="ADF_H"/>
    <property type="match status" value="1"/>
</dbReference>
<proteinExistence type="inferred from homology"/>
<dbReference type="GO" id="GO:0030042">
    <property type="term" value="P:actin filament depolymerization"/>
    <property type="evidence" value="ECO:0007669"/>
    <property type="project" value="TreeGrafter"/>
</dbReference>
<comment type="subcellular location">
    <subcellularLocation>
        <location evidence="1">Cytoplasm</location>
        <location evidence="1">Cytoskeleton</location>
    </subcellularLocation>
</comment>
<evidence type="ECO:0000256" key="5">
    <source>
        <dbReference type="ARBA" id="ARBA00023203"/>
    </source>
</evidence>
<gene>
    <name evidence="10" type="ORF">GNLVRS02_ARAD1D36410g</name>
</gene>
<name>A0A060TH69_BLAAD</name>
<reference evidence="10" key="2">
    <citation type="submission" date="2014-06" db="EMBL/GenBank/DDBJ databases">
        <title>The complete genome of Blastobotrys (Arxula) adeninivorans LS3 - a yeast of biotechnological interest.</title>
        <authorList>
            <person name="Kunze G."/>
            <person name="Gaillardin C."/>
            <person name="Czernicka M."/>
            <person name="Durrens P."/>
            <person name="Martin T."/>
            <person name="Boer E."/>
            <person name="Gabaldon T."/>
            <person name="Cruz J."/>
            <person name="Talla E."/>
            <person name="Marck C."/>
            <person name="Goffeau A."/>
            <person name="Barbe V."/>
            <person name="Baret P."/>
            <person name="Baronian K."/>
            <person name="Beier S."/>
            <person name="Bleykasten C."/>
            <person name="Bode R."/>
            <person name="Casaregola S."/>
            <person name="Despons L."/>
            <person name="Fairhead C."/>
            <person name="Giersberg M."/>
            <person name="Gierski P."/>
            <person name="Hahnel U."/>
            <person name="Hartmann A."/>
            <person name="Jankowska D."/>
            <person name="Jubin C."/>
            <person name="Jung P."/>
            <person name="Lafontaine I."/>
            <person name="Leh-Louis V."/>
            <person name="Lemaire M."/>
            <person name="Marcet-Houben M."/>
            <person name="Mascher M."/>
            <person name="Morel G."/>
            <person name="Richard G.-F."/>
            <person name="Riechen J."/>
            <person name="Sacerdot C."/>
            <person name="Sarkar A."/>
            <person name="Savel G."/>
            <person name="Schacherer J."/>
            <person name="Sherman D."/>
            <person name="Straub M.-L."/>
            <person name="Stein N."/>
            <person name="Thierry A."/>
            <person name="Trautwein-Schult A."/>
            <person name="Westhof E."/>
            <person name="Worch S."/>
            <person name="Dujon B."/>
            <person name="Souciet J.-L."/>
            <person name="Wincker P."/>
            <person name="Scholz U."/>
            <person name="Neuveglise N."/>
        </authorList>
    </citation>
    <scope>NUCLEOTIDE SEQUENCE</scope>
    <source>
        <strain evidence="10">LS3</strain>
    </source>
</reference>
<dbReference type="EMBL" id="HG937694">
    <property type="protein sequence ID" value="CDP38516.1"/>
    <property type="molecule type" value="Genomic_DNA"/>
</dbReference>
<evidence type="ECO:0000259" key="9">
    <source>
        <dbReference type="PROSITE" id="PS51263"/>
    </source>
</evidence>
<keyword evidence="5" id="KW-0009">Actin-binding</keyword>
<dbReference type="GO" id="GO:0003785">
    <property type="term" value="F:actin monomer binding"/>
    <property type="evidence" value="ECO:0007669"/>
    <property type="project" value="TreeGrafter"/>
</dbReference>
<feature type="region of interest" description="Disordered" evidence="8">
    <location>
        <begin position="133"/>
        <end position="156"/>
    </location>
</feature>
<dbReference type="AlphaFoldDB" id="A0A060TH69"/>
<protein>
    <submittedName>
        <fullName evidence="10">ARAD1D36410p</fullName>
    </submittedName>
</protein>
<evidence type="ECO:0000256" key="8">
    <source>
        <dbReference type="SAM" id="MobiDB-lite"/>
    </source>
</evidence>
<keyword evidence="3" id="KW-0963">Cytoplasm</keyword>
<comment type="subunit">
    <text evidence="7">Interacts with G-actin; ADP-actin form.</text>
</comment>
<dbReference type="GO" id="GO:0051015">
    <property type="term" value="F:actin filament binding"/>
    <property type="evidence" value="ECO:0007669"/>
    <property type="project" value="TreeGrafter"/>
</dbReference>
<evidence type="ECO:0000256" key="6">
    <source>
        <dbReference type="ARBA" id="ARBA00023212"/>
    </source>
</evidence>
<evidence type="ECO:0000256" key="3">
    <source>
        <dbReference type="ARBA" id="ARBA00022490"/>
    </source>
</evidence>
<comment type="similarity">
    <text evidence="2">Belongs to the actin-binding proteins ADF family. Twinfilin subfamily.</text>
</comment>
<dbReference type="Pfam" id="PF00241">
    <property type="entry name" value="Cofilin_ADF"/>
    <property type="match status" value="2"/>
</dbReference>
<sequence length="357" mass="39330">MSTQSGIQASSELLDTFKDFCSANDRTILLYIDPDSEQVQAAHRLSGSDDYVADFNAIATHLDPKEPRYIIHKLQDPSRHAFISYVPDGAHVRKKMLYASSANTIQRQLGGSERFPDNIFWTDVSEVSAEGWKEHQNHTSAAHPITSEEAAEQAAADEMLLSGDSASTSARRSHVESRLSTPLAAAEQHGEVLDAALTQLSVPSGTPWVRVLRINDGEKVYVHSEHNGAHNVVELIDSSAPQYTLVDHDGSGKVHFVYTCPSGSSLRQKMLYSFKKQPAARALGSLIDITTVQQTQARSLIYSSLLPKAPRHHLGLLTLDLRGPNAPAEDKEKKSDPTPRHMKVWWWVAESGIHVNG</sequence>
<dbReference type="PhylomeDB" id="A0A060TH69"/>
<dbReference type="InterPro" id="IPR028458">
    <property type="entry name" value="Twinfilin"/>
</dbReference>
<organism evidence="10">
    <name type="scientific">Blastobotrys adeninivorans</name>
    <name type="common">Yeast</name>
    <name type="synonym">Arxula adeninivorans</name>
    <dbReference type="NCBI Taxonomy" id="409370"/>
    <lineage>
        <taxon>Eukaryota</taxon>
        <taxon>Fungi</taxon>
        <taxon>Dikarya</taxon>
        <taxon>Ascomycota</taxon>
        <taxon>Saccharomycotina</taxon>
        <taxon>Dipodascomycetes</taxon>
        <taxon>Dipodascales</taxon>
        <taxon>Trichomonascaceae</taxon>
        <taxon>Blastobotrys</taxon>
    </lineage>
</organism>
<dbReference type="GO" id="GO:0005884">
    <property type="term" value="C:actin filament"/>
    <property type="evidence" value="ECO:0007669"/>
    <property type="project" value="TreeGrafter"/>
</dbReference>
<dbReference type="GO" id="GO:0051016">
    <property type="term" value="P:barbed-end actin filament capping"/>
    <property type="evidence" value="ECO:0007669"/>
    <property type="project" value="TreeGrafter"/>
</dbReference>
<keyword evidence="4" id="KW-0677">Repeat</keyword>
<feature type="domain" description="ADF-H" evidence="9">
    <location>
        <begin position="5"/>
        <end position="137"/>
    </location>
</feature>
<dbReference type="InterPro" id="IPR029006">
    <property type="entry name" value="ADF-H/Gelsolin-like_dom_sf"/>
</dbReference>
<dbReference type="GO" id="GO:0005737">
    <property type="term" value="C:cytoplasm"/>
    <property type="evidence" value="ECO:0007669"/>
    <property type="project" value="TreeGrafter"/>
</dbReference>
<accession>A0A060TH69</accession>
<evidence type="ECO:0000256" key="1">
    <source>
        <dbReference type="ARBA" id="ARBA00004245"/>
    </source>
</evidence>